<dbReference type="SUPFAM" id="SSF57667">
    <property type="entry name" value="beta-beta-alpha zinc fingers"/>
    <property type="match status" value="2"/>
</dbReference>
<evidence type="ECO:0000256" key="7">
    <source>
        <dbReference type="ARBA" id="ARBA00023015"/>
    </source>
</evidence>
<evidence type="ECO:0000256" key="9">
    <source>
        <dbReference type="ARBA" id="ARBA00023163"/>
    </source>
</evidence>
<dbReference type="PROSITE" id="PS50157">
    <property type="entry name" value="ZINC_FINGER_C2H2_2"/>
    <property type="match status" value="2"/>
</dbReference>
<dbReference type="GO" id="GO:0000122">
    <property type="term" value="P:negative regulation of transcription by RNA polymerase II"/>
    <property type="evidence" value="ECO:0007669"/>
    <property type="project" value="UniProtKB-ARBA"/>
</dbReference>
<dbReference type="PROSITE" id="PS00028">
    <property type="entry name" value="ZINC_FINGER_C2H2_1"/>
    <property type="match status" value="2"/>
</dbReference>
<dbReference type="FunFam" id="3.30.160.60:FF:000508">
    <property type="entry name" value="Myeloid zinc finger 1"/>
    <property type="match status" value="1"/>
</dbReference>
<dbReference type="InterPro" id="IPR036236">
    <property type="entry name" value="Znf_C2H2_sf"/>
</dbReference>
<proteinExistence type="inferred from homology"/>
<evidence type="ECO:0000256" key="5">
    <source>
        <dbReference type="ARBA" id="ARBA00022771"/>
    </source>
</evidence>
<keyword evidence="15" id="KW-1185">Reference proteome</keyword>
<dbReference type="FunFam" id="3.30.160.60:FF:001465">
    <property type="entry name" value="Zinc finger protein 560"/>
    <property type="match status" value="1"/>
</dbReference>
<keyword evidence="9" id="KW-0804">Transcription</keyword>
<keyword evidence="3" id="KW-0479">Metal-binding</keyword>
<dbReference type="PANTHER" id="PTHR23235">
    <property type="entry name" value="KRUEPPEL-LIKE TRANSCRIPTION FACTOR"/>
    <property type="match status" value="1"/>
</dbReference>
<feature type="compositionally biased region" description="Acidic residues" evidence="12">
    <location>
        <begin position="37"/>
        <end position="49"/>
    </location>
</feature>
<evidence type="ECO:0000259" key="13">
    <source>
        <dbReference type="PROSITE" id="PS50157"/>
    </source>
</evidence>
<evidence type="ECO:0000313" key="14">
    <source>
        <dbReference type="EMBL" id="TKS89249.1"/>
    </source>
</evidence>
<dbReference type="STRING" id="240159.A0A4U5VLX6"/>
<evidence type="ECO:0000256" key="2">
    <source>
        <dbReference type="ARBA" id="ARBA00006991"/>
    </source>
</evidence>
<keyword evidence="7" id="KW-0805">Transcription regulation</keyword>
<dbReference type="EMBL" id="CM014097">
    <property type="protein sequence ID" value="TKS89249.1"/>
    <property type="molecule type" value="Genomic_DNA"/>
</dbReference>
<dbReference type="Gene3D" id="3.30.160.60">
    <property type="entry name" value="Classic Zinc Finger"/>
    <property type="match status" value="3"/>
</dbReference>
<name>A0A4U5VLX6_COLLU</name>
<dbReference type="GO" id="GO:0000978">
    <property type="term" value="F:RNA polymerase II cis-regulatory region sequence-specific DNA binding"/>
    <property type="evidence" value="ECO:0007669"/>
    <property type="project" value="TreeGrafter"/>
</dbReference>
<keyword evidence="8" id="KW-0238">DNA-binding</keyword>
<dbReference type="InterPro" id="IPR013087">
    <property type="entry name" value="Znf_C2H2_type"/>
</dbReference>
<evidence type="ECO:0000256" key="11">
    <source>
        <dbReference type="PROSITE-ProRule" id="PRU00042"/>
    </source>
</evidence>
<evidence type="ECO:0000313" key="15">
    <source>
        <dbReference type="Proteomes" id="UP000298787"/>
    </source>
</evidence>
<dbReference type="GO" id="GO:0000981">
    <property type="term" value="F:DNA-binding transcription factor activity, RNA polymerase II-specific"/>
    <property type="evidence" value="ECO:0007669"/>
    <property type="project" value="TreeGrafter"/>
</dbReference>
<feature type="domain" description="C2H2-type" evidence="13">
    <location>
        <begin position="129"/>
        <end position="156"/>
    </location>
</feature>
<dbReference type="PANTHER" id="PTHR23235:SF120">
    <property type="entry name" value="KRUPPEL-LIKE FACTOR 15"/>
    <property type="match status" value="1"/>
</dbReference>
<keyword evidence="10" id="KW-0539">Nucleus</keyword>
<evidence type="ECO:0000256" key="10">
    <source>
        <dbReference type="ARBA" id="ARBA00023242"/>
    </source>
</evidence>
<dbReference type="SMART" id="SM00355">
    <property type="entry name" value="ZnF_C2H2"/>
    <property type="match status" value="2"/>
</dbReference>
<reference evidence="14 15" key="1">
    <citation type="submission" date="2019-01" db="EMBL/GenBank/DDBJ databases">
        <title>Genome Assembly of Collichthys lucidus.</title>
        <authorList>
            <person name="Cai M."/>
            <person name="Xiao S."/>
        </authorList>
    </citation>
    <scope>NUCLEOTIDE SEQUENCE [LARGE SCALE GENOMIC DNA]</scope>
    <source>
        <strain evidence="14">JT15FE1705JMU</strain>
        <tissue evidence="14">Muscle</tissue>
    </source>
</reference>
<dbReference type="Pfam" id="PF00096">
    <property type="entry name" value="zf-C2H2"/>
    <property type="match status" value="2"/>
</dbReference>
<evidence type="ECO:0000256" key="8">
    <source>
        <dbReference type="ARBA" id="ARBA00023125"/>
    </source>
</evidence>
<gene>
    <name evidence="14" type="ORF">D9C73_022320</name>
</gene>
<feature type="region of interest" description="Disordered" evidence="12">
    <location>
        <begin position="74"/>
        <end position="95"/>
    </location>
</feature>
<sequence>MDRHRERPNVEEPGPKARGTDLQLSVSHNEEWNPCLDQEEPPEPQEEPPETPPIKEEQEEVWCGQVEFTHVHVKSEDDECSGGQEEVQGGQEEERISQEEVWPQSALNSLNIVELPVCGSRRQTVKKLFRCSECGKMFGRSPHLKIHMRTHTGERPFSCSFCGKSFTQKVNLTYHMSVHTGEKRFSCRLCGERFTWYTQLKGGSPGCTS</sequence>
<evidence type="ECO:0000256" key="4">
    <source>
        <dbReference type="ARBA" id="ARBA00022737"/>
    </source>
</evidence>
<dbReference type="Proteomes" id="UP000298787">
    <property type="component" value="Chromosome 20"/>
</dbReference>
<evidence type="ECO:0000256" key="12">
    <source>
        <dbReference type="SAM" id="MobiDB-lite"/>
    </source>
</evidence>
<organism evidence="14 15">
    <name type="scientific">Collichthys lucidus</name>
    <name type="common">Big head croaker</name>
    <name type="synonym">Sciaena lucida</name>
    <dbReference type="NCBI Taxonomy" id="240159"/>
    <lineage>
        <taxon>Eukaryota</taxon>
        <taxon>Metazoa</taxon>
        <taxon>Chordata</taxon>
        <taxon>Craniata</taxon>
        <taxon>Vertebrata</taxon>
        <taxon>Euteleostomi</taxon>
        <taxon>Actinopterygii</taxon>
        <taxon>Neopterygii</taxon>
        <taxon>Teleostei</taxon>
        <taxon>Neoteleostei</taxon>
        <taxon>Acanthomorphata</taxon>
        <taxon>Eupercaria</taxon>
        <taxon>Sciaenidae</taxon>
        <taxon>Collichthys</taxon>
    </lineage>
</organism>
<evidence type="ECO:0000256" key="6">
    <source>
        <dbReference type="ARBA" id="ARBA00022833"/>
    </source>
</evidence>
<keyword evidence="6" id="KW-0862">Zinc</keyword>
<evidence type="ECO:0000256" key="1">
    <source>
        <dbReference type="ARBA" id="ARBA00004123"/>
    </source>
</evidence>
<evidence type="ECO:0000256" key="3">
    <source>
        <dbReference type="ARBA" id="ARBA00022723"/>
    </source>
</evidence>
<feature type="region of interest" description="Disordered" evidence="12">
    <location>
        <begin position="1"/>
        <end position="58"/>
    </location>
</feature>
<feature type="domain" description="C2H2-type" evidence="13">
    <location>
        <begin position="157"/>
        <end position="184"/>
    </location>
</feature>
<comment type="subcellular location">
    <subcellularLocation>
        <location evidence="1">Nucleus</location>
    </subcellularLocation>
</comment>
<dbReference type="GO" id="GO:0005634">
    <property type="term" value="C:nucleus"/>
    <property type="evidence" value="ECO:0007669"/>
    <property type="project" value="UniProtKB-SubCell"/>
</dbReference>
<dbReference type="GO" id="GO:0042802">
    <property type="term" value="F:identical protein binding"/>
    <property type="evidence" value="ECO:0007669"/>
    <property type="project" value="UniProtKB-ARBA"/>
</dbReference>
<accession>A0A4U5VLX6</accession>
<comment type="similarity">
    <text evidence="2">Belongs to the krueppel C2H2-type zinc-finger protein family.</text>
</comment>
<keyword evidence="5 11" id="KW-0863">Zinc-finger</keyword>
<feature type="compositionally biased region" description="Basic and acidic residues" evidence="12">
    <location>
        <begin position="1"/>
        <end position="19"/>
    </location>
</feature>
<keyword evidence="4" id="KW-0677">Repeat</keyword>
<dbReference type="GO" id="GO:0008270">
    <property type="term" value="F:zinc ion binding"/>
    <property type="evidence" value="ECO:0007669"/>
    <property type="project" value="UniProtKB-KW"/>
</dbReference>
<dbReference type="AlphaFoldDB" id="A0A4U5VLX6"/>
<protein>
    <submittedName>
        <fullName evidence="14">Zinc finger protein</fullName>
    </submittedName>
</protein>